<evidence type="ECO:0000256" key="1">
    <source>
        <dbReference type="SAM" id="Phobius"/>
    </source>
</evidence>
<name>F8L5H6_SIMNZ</name>
<dbReference type="Proteomes" id="UP000000496">
    <property type="component" value="Chromosome gsn.131"/>
</dbReference>
<keyword evidence="1" id="KW-0472">Membrane</keyword>
<keyword evidence="1" id="KW-1133">Transmembrane helix</keyword>
<organism evidence="2 3">
    <name type="scientific">Simkania negevensis (strain ATCC VR-1471 / DSM 27360 / Z)</name>
    <dbReference type="NCBI Taxonomy" id="331113"/>
    <lineage>
        <taxon>Bacteria</taxon>
        <taxon>Pseudomonadati</taxon>
        <taxon>Chlamydiota</taxon>
        <taxon>Chlamydiia</taxon>
        <taxon>Parachlamydiales</taxon>
        <taxon>Simkaniaceae</taxon>
        <taxon>Simkania</taxon>
    </lineage>
</organism>
<evidence type="ECO:0000313" key="3">
    <source>
        <dbReference type="Proteomes" id="UP000000496"/>
    </source>
</evidence>
<sequence length="62" mass="6951">MDVWILPSIFLSPPLAFHLMLYTVPLGCAISVISAFGFYFSEGRCPNYQDLFGRTTTETSEV</sequence>
<protein>
    <submittedName>
        <fullName evidence="2">Uncharacterized protein</fullName>
    </submittedName>
</protein>
<dbReference type="AlphaFoldDB" id="F8L5H6"/>
<keyword evidence="1" id="KW-0812">Transmembrane</keyword>
<accession>F8L5H6</accession>
<keyword evidence="3" id="KW-1185">Reference proteome</keyword>
<dbReference type="EMBL" id="FR872582">
    <property type="protein sequence ID" value="CCB89440.1"/>
    <property type="molecule type" value="Genomic_DNA"/>
</dbReference>
<evidence type="ECO:0000313" key="2">
    <source>
        <dbReference type="EMBL" id="CCB89440.1"/>
    </source>
</evidence>
<dbReference type="KEGG" id="sng:SNE_A15630"/>
<reference evidence="2 3" key="2">
    <citation type="journal article" date="2011" name="Mol. Biol. Evol.">
        <title>Unity in variety--the pan-genome of the Chlamydiae.</title>
        <authorList>
            <person name="Collingro A."/>
            <person name="Tischler P."/>
            <person name="Weinmaier T."/>
            <person name="Penz T."/>
            <person name="Heinz E."/>
            <person name="Brunham R.C."/>
            <person name="Read T.D."/>
            <person name="Bavoil P.M."/>
            <person name="Sachse K."/>
            <person name="Kahane S."/>
            <person name="Friedman M.G."/>
            <person name="Rattei T."/>
            <person name="Myers G.S."/>
            <person name="Horn M."/>
        </authorList>
    </citation>
    <scope>NUCLEOTIDE SEQUENCE [LARGE SCALE GENOMIC DNA]</scope>
    <source>
        <strain evidence="3">ATCC VR-1471 / Z</strain>
    </source>
</reference>
<feature type="transmembrane region" description="Helical" evidence="1">
    <location>
        <begin position="20"/>
        <end position="40"/>
    </location>
</feature>
<proteinExistence type="predicted"/>
<dbReference type="HOGENOM" id="CLU_2901820_0_0_0"/>
<reference key="1">
    <citation type="journal article" date="2011" name="Mol. Biol. Evol.">
        <title>Unity in variety -- the pan-genome of the Chlamydiae.</title>
        <authorList>
            <person name="Collingro A."/>
            <person name="Tischler P."/>
            <person name="Weinmaier T."/>
            <person name="Penz T."/>
            <person name="Heinz E."/>
            <person name="Brunham R.C."/>
            <person name="Read T.D."/>
            <person name="Bavoil P.M."/>
            <person name="Sachse K."/>
            <person name="Kahane S."/>
            <person name="Friedman M.G."/>
            <person name="Rattei T."/>
            <person name="Myers G.S.A."/>
            <person name="Horn M."/>
        </authorList>
    </citation>
    <scope>NUCLEOTIDE SEQUENCE</scope>
    <source>
        <strain>Z</strain>
    </source>
</reference>
<dbReference type="STRING" id="331113.SNE_A15630"/>
<gene>
    <name evidence="2" type="ordered locus">SNE_A15630</name>
</gene>